<dbReference type="EMBL" id="FQUS01000002">
    <property type="protein sequence ID" value="SHE59913.1"/>
    <property type="molecule type" value="Genomic_DNA"/>
</dbReference>
<organism evidence="1 2">
    <name type="scientific">Fodinibius roseus</name>
    <dbReference type="NCBI Taxonomy" id="1194090"/>
    <lineage>
        <taxon>Bacteria</taxon>
        <taxon>Pseudomonadati</taxon>
        <taxon>Balneolota</taxon>
        <taxon>Balneolia</taxon>
        <taxon>Balneolales</taxon>
        <taxon>Balneolaceae</taxon>
        <taxon>Fodinibius</taxon>
    </lineage>
</organism>
<proteinExistence type="predicted"/>
<dbReference type="AlphaFoldDB" id="A0A1M4UTG5"/>
<evidence type="ECO:0000313" key="2">
    <source>
        <dbReference type="Proteomes" id="UP000184041"/>
    </source>
</evidence>
<name>A0A1M4UTG5_9BACT</name>
<keyword evidence="2" id="KW-1185">Reference proteome</keyword>
<accession>A0A1M4UTG5</accession>
<dbReference type="Proteomes" id="UP000184041">
    <property type="component" value="Unassembled WGS sequence"/>
</dbReference>
<gene>
    <name evidence="1" type="ORF">SAMN05443144_102121</name>
</gene>
<protein>
    <submittedName>
        <fullName evidence="1">Uncharacterized protein</fullName>
    </submittedName>
</protein>
<reference evidence="1 2" key="1">
    <citation type="submission" date="2016-11" db="EMBL/GenBank/DDBJ databases">
        <authorList>
            <person name="Jaros S."/>
            <person name="Januszkiewicz K."/>
            <person name="Wedrychowicz H."/>
        </authorList>
    </citation>
    <scope>NUCLEOTIDE SEQUENCE [LARGE SCALE GENOMIC DNA]</scope>
    <source>
        <strain evidence="1 2">DSM 21986</strain>
    </source>
</reference>
<evidence type="ECO:0000313" key="1">
    <source>
        <dbReference type="EMBL" id="SHE59913.1"/>
    </source>
</evidence>
<sequence length="46" mass="5026">MLLTKKSGPMQGEVQYSTATCSLYLKKRSDVQCPPYSDFVTAIPAA</sequence>